<dbReference type="AlphaFoldDB" id="A0A168F6R0"/>
<reference evidence="1 2" key="1">
    <citation type="submission" date="2016-03" db="EMBL/GenBank/DDBJ databases">
        <title>Draft genome sequence of Paenibacillus glacialis DSM 22343.</title>
        <authorList>
            <person name="Shin S.-K."/>
            <person name="Yi H."/>
        </authorList>
    </citation>
    <scope>NUCLEOTIDE SEQUENCE [LARGE SCALE GENOMIC DNA]</scope>
    <source>
        <strain evidence="1 2">DSM 22343</strain>
    </source>
</reference>
<sequence>MNLYNFENDIDNMIVARGYDYFENDYIASVKLNEGNVYEAQVEGTDLYNIRVELDHEYEIIETQCDCPYDMGDARSVNYLGEKINLIRYHMIKEHDGQKKAQEFIEQNLQYSNFRKMAIEMALKNKEYDSVIKLTLDGEKKDTSWAGLINQ</sequence>
<name>A0A168F6R0_9BACL</name>
<dbReference type="STRING" id="494026.PGLA_21005"/>
<accession>A0A168F6R0</accession>
<evidence type="ECO:0000313" key="1">
    <source>
        <dbReference type="EMBL" id="OAB35915.1"/>
    </source>
</evidence>
<dbReference type="EMBL" id="LVJH01000058">
    <property type="protein sequence ID" value="OAB35915.1"/>
    <property type="molecule type" value="Genomic_DNA"/>
</dbReference>
<dbReference type="RefSeq" id="WP_068536629.1">
    <property type="nucleotide sequence ID" value="NZ_LVJH01000058.1"/>
</dbReference>
<gene>
    <name evidence="1" type="ORF">PGLA_21005</name>
</gene>
<keyword evidence="2" id="KW-1185">Reference proteome</keyword>
<protein>
    <submittedName>
        <fullName evidence="1">Uncharacterized protein</fullName>
    </submittedName>
</protein>
<dbReference type="Proteomes" id="UP000076967">
    <property type="component" value="Unassembled WGS sequence"/>
</dbReference>
<organism evidence="1 2">
    <name type="scientific">Paenibacillus glacialis</name>
    <dbReference type="NCBI Taxonomy" id="494026"/>
    <lineage>
        <taxon>Bacteria</taxon>
        <taxon>Bacillati</taxon>
        <taxon>Bacillota</taxon>
        <taxon>Bacilli</taxon>
        <taxon>Bacillales</taxon>
        <taxon>Paenibacillaceae</taxon>
        <taxon>Paenibacillus</taxon>
    </lineage>
</organism>
<proteinExistence type="predicted"/>
<comment type="caution">
    <text evidence="1">The sequence shown here is derived from an EMBL/GenBank/DDBJ whole genome shotgun (WGS) entry which is preliminary data.</text>
</comment>
<evidence type="ECO:0000313" key="2">
    <source>
        <dbReference type="Proteomes" id="UP000076967"/>
    </source>
</evidence>